<proteinExistence type="predicted"/>
<dbReference type="OrthoDB" id="1151446at2759"/>
<dbReference type="STRING" id="35608.A0A2U1M303"/>
<evidence type="ECO:0000313" key="2">
    <source>
        <dbReference type="Proteomes" id="UP000245207"/>
    </source>
</evidence>
<protein>
    <submittedName>
        <fullName evidence="1">Uncharacterized protein</fullName>
    </submittedName>
</protein>
<dbReference type="PANTHER" id="PTHR20961">
    <property type="entry name" value="GLYCOSYLTRANSFERASE"/>
    <property type="match status" value="1"/>
</dbReference>
<dbReference type="Proteomes" id="UP000245207">
    <property type="component" value="Unassembled WGS sequence"/>
</dbReference>
<comment type="caution">
    <text evidence="1">The sequence shown here is derived from an EMBL/GenBank/DDBJ whole genome shotgun (WGS) entry which is preliminary data.</text>
</comment>
<reference evidence="1 2" key="1">
    <citation type="journal article" date="2018" name="Mol. Plant">
        <title>The genome of Artemisia annua provides insight into the evolution of Asteraceae family and artemisinin biosynthesis.</title>
        <authorList>
            <person name="Shen Q."/>
            <person name="Zhang L."/>
            <person name="Liao Z."/>
            <person name="Wang S."/>
            <person name="Yan T."/>
            <person name="Shi P."/>
            <person name="Liu M."/>
            <person name="Fu X."/>
            <person name="Pan Q."/>
            <person name="Wang Y."/>
            <person name="Lv Z."/>
            <person name="Lu X."/>
            <person name="Zhang F."/>
            <person name="Jiang W."/>
            <person name="Ma Y."/>
            <person name="Chen M."/>
            <person name="Hao X."/>
            <person name="Li L."/>
            <person name="Tang Y."/>
            <person name="Lv G."/>
            <person name="Zhou Y."/>
            <person name="Sun X."/>
            <person name="Brodelius P.E."/>
            <person name="Rose J.K.C."/>
            <person name="Tang K."/>
        </authorList>
    </citation>
    <scope>NUCLEOTIDE SEQUENCE [LARGE SCALE GENOMIC DNA]</scope>
    <source>
        <strain evidence="2">cv. Huhao1</strain>
        <tissue evidence="1">Leaf</tissue>
    </source>
</reference>
<dbReference type="InterPro" id="IPR007657">
    <property type="entry name" value="Glycosyltransferase_61"/>
</dbReference>
<accession>A0A2U1M303</accession>
<dbReference type="EMBL" id="PKPP01006711">
    <property type="protein sequence ID" value="PWA55604.1"/>
    <property type="molecule type" value="Genomic_DNA"/>
</dbReference>
<dbReference type="AlphaFoldDB" id="A0A2U1M303"/>
<gene>
    <name evidence="1" type="ORF">CTI12_AA268930</name>
</gene>
<dbReference type="PANTHER" id="PTHR20961:SF108">
    <property type="entry name" value="GLYCOSYLTRANSFERASE"/>
    <property type="match status" value="1"/>
</dbReference>
<keyword evidence="2" id="KW-1185">Reference proteome</keyword>
<evidence type="ECO:0000313" key="1">
    <source>
        <dbReference type="EMBL" id="PWA55604.1"/>
    </source>
</evidence>
<organism evidence="1 2">
    <name type="scientific">Artemisia annua</name>
    <name type="common">Sweet wormwood</name>
    <dbReference type="NCBI Taxonomy" id="35608"/>
    <lineage>
        <taxon>Eukaryota</taxon>
        <taxon>Viridiplantae</taxon>
        <taxon>Streptophyta</taxon>
        <taxon>Embryophyta</taxon>
        <taxon>Tracheophyta</taxon>
        <taxon>Spermatophyta</taxon>
        <taxon>Magnoliopsida</taxon>
        <taxon>eudicotyledons</taxon>
        <taxon>Gunneridae</taxon>
        <taxon>Pentapetalae</taxon>
        <taxon>asterids</taxon>
        <taxon>campanulids</taxon>
        <taxon>Asterales</taxon>
        <taxon>Asteraceae</taxon>
        <taxon>Asteroideae</taxon>
        <taxon>Anthemideae</taxon>
        <taxon>Artemisiinae</taxon>
        <taxon>Artemisia</taxon>
    </lineage>
</organism>
<name>A0A2U1M303_ARTAN</name>
<dbReference type="GO" id="GO:0016757">
    <property type="term" value="F:glycosyltransferase activity"/>
    <property type="evidence" value="ECO:0007669"/>
    <property type="project" value="InterPro"/>
</dbReference>
<sequence>MGLKYLVYKTVAEDSSLMVSYGSHDPVIADPQSLNSRGYQAVRAIYVDEQNMTIDLLKFRATLADALVHLGHLPSTRKL</sequence>